<feature type="transmembrane region" description="Helical" evidence="1">
    <location>
        <begin position="281"/>
        <end position="305"/>
    </location>
</feature>
<dbReference type="PANTHER" id="PTHR36836:SF1">
    <property type="entry name" value="COLANIC ACID BIOSYNTHESIS PROTEIN WCAK"/>
    <property type="match status" value="1"/>
</dbReference>
<dbReference type="RefSeq" id="WP_085801890.1">
    <property type="nucleotide sequence ID" value="NZ_FWXB01000018.1"/>
</dbReference>
<evidence type="ECO:0000256" key="1">
    <source>
        <dbReference type="SAM" id="Phobius"/>
    </source>
</evidence>
<feature type="domain" description="Glycosyltransferase 2-like" evidence="2">
    <location>
        <begin position="10"/>
        <end position="120"/>
    </location>
</feature>
<evidence type="ECO:0000313" key="4">
    <source>
        <dbReference type="EMBL" id="SMC13972.1"/>
    </source>
</evidence>
<dbReference type="Proteomes" id="UP000193224">
    <property type="component" value="Unassembled WGS sequence"/>
</dbReference>
<dbReference type="Gene3D" id="3.90.550.10">
    <property type="entry name" value="Spore Coat Polysaccharide Biosynthesis Protein SpsA, Chain A"/>
    <property type="match status" value="1"/>
</dbReference>
<dbReference type="Pfam" id="PF00535">
    <property type="entry name" value="Glycos_transf_2"/>
    <property type="match status" value="1"/>
</dbReference>
<evidence type="ECO:0000313" key="5">
    <source>
        <dbReference type="Proteomes" id="UP000193224"/>
    </source>
</evidence>
<keyword evidence="1" id="KW-0812">Transmembrane</keyword>
<dbReference type="GO" id="GO:0016757">
    <property type="term" value="F:glycosyltransferase activity"/>
    <property type="evidence" value="ECO:0007669"/>
    <property type="project" value="UniProtKB-KW"/>
</dbReference>
<keyword evidence="4" id="KW-0808">Transferase</keyword>
<keyword evidence="5" id="KW-1185">Reference proteome</keyword>
<dbReference type="OrthoDB" id="9771846at2"/>
<feature type="domain" description="Polysaccharide pyruvyl transferase" evidence="3">
    <location>
        <begin position="330"/>
        <end position="634"/>
    </location>
</feature>
<dbReference type="InterPro" id="IPR029044">
    <property type="entry name" value="Nucleotide-diphossugar_trans"/>
</dbReference>
<dbReference type="EC" id="2.4.-.-" evidence="4"/>
<dbReference type="InterPro" id="IPR001173">
    <property type="entry name" value="Glyco_trans_2-like"/>
</dbReference>
<gene>
    <name evidence="4" type="primary">epsH</name>
    <name evidence="4" type="ORF">ROA7745_03834</name>
</gene>
<dbReference type="AlphaFoldDB" id="A0A1X7BWD7"/>
<dbReference type="SUPFAM" id="SSF53448">
    <property type="entry name" value="Nucleotide-diphospho-sugar transferases"/>
    <property type="match status" value="1"/>
</dbReference>
<dbReference type="EMBL" id="FWXB01000018">
    <property type="protein sequence ID" value="SMC13972.1"/>
    <property type="molecule type" value="Genomic_DNA"/>
</dbReference>
<dbReference type="Pfam" id="PF04230">
    <property type="entry name" value="PS_pyruv_trans"/>
    <property type="match status" value="1"/>
</dbReference>
<accession>A0A1X7BWD7</accession>
<sequence length="721" mass="78935">MTEPLQSQATIVVVARNAEHTIGICMGSLNRQSHPPTKVILVDDGSTDATVEIAKNAYPGLDVISSPTRSISKNRNVGWQSAETEFVAFLDADCEAPPAWLENLLAAAAKLDVAAVGGGNKPPAGQSSHYDALAIMLASHLGSRGSLQGQVPSTEAVVPHIPTLNILYSKTTLEQVGGFDPRFARMGEDEDLSRRLRDMGHSLVAIPDAVVVHHQRADLHSWAKNMYAYGKGRTWLIRRHPNAWSPVFLIPPLAILLLPFYLICIAAVSLALCLKARRPSLWIRLTVLFSATHLPYGLGQIVGLIKRGDNREACRKRYRVGMVALKNAGNKGDEAILCAVSDRMEKLLSRPDCMIDPYLIAFGPSGLDVRPLPACKNARERVILDALAPARTSRSVRPLDLVSDAMRSLLVFSGFQGIFISGGQWLHDLSLPKHIVICSLFAFARVFRTRVGVFCIGVGPLRRGLSRWLTRRALGHGSLVVTRDDASTKLLRDCGLQHASTAADPALLLPTSSVATSKNRILISPCAWANFENIYALDQAKIDESFQNWTKLVTRLIADGYELAMLPTMNPEDRVFAEQIILRTGNSIECIETEHLSPSQVQGHIAASSALISMRLHPVIFASNCNTRFVALNYAAKVRAFCHQAGFDDQVVELDDPCWADEVLKKLGRSPEHVSDASSARTTQIDALNDGYHVLEQWLLRIESTRKPVQKEGATQCASLS</sequence>
<keyword evidence="1" id="KW-0472">Membrane</keyword>
<reference evidence="4 5" key="1">
    <citation type="submission" date="2017-03" db="EMBL/GenBank/DDBJ databases">
        <authorList>
            <person name="Afonso C.L."/>
            <person name="Miller P.J."/>
            <person name="Scott M.A."/>
            <person name="Spackman E."/>
            <person name="Goraichik I."/>
            <person name="Dimitrov K.M."/>
            <person name="Suarez D.L."/>
            <person name="Swayne D.E."/>
        </authorList>
    </citation>
    <scope>NUCLEOTIDE SEQUENCE [LARGE SCALE GENOMIC DNA]</scope>
    <source>
        <strain evidence="4 5">CECT 7745</strain>
    </source>
</reference>
<feature type="transmembrane region" description="Helical" evidence="1">
    <location>
        <begin position="248"/>
        <end position="274"/>
    </location>
</feature>
<name>A0A1X7BWD7_9RHOB</name>
<evidence type="ECO:0000259" key="3">
    <source>
        <dbReference type="Pfam" id="PF04230"/>
    </source>
</evidence>
<keyword evidence="1" id="KW-1133">Transmembrane helix</keyword>
<keyword evidence="4" id="KW-0328">Glycosyltransferase</keyword>
<dbReference type="InterPro" id="IPR007345">
    <property type="entry name" value="Polysacch_pyruvyl_Trfase"/>
</dbReference>
<dbReference type="PANTHER" id="PTHR36836">
    <property type="entry name" value="COLANIC ACID BIOSYNTHESIS PROTEIN WCAK"/>
    <property type="match status" value="1"/>
</dbReference>
<protein>
    <submittedName>
        <fullName evidence="4">Putative glycosyltransferase EpsH</fullName>
        <ecNumber evidence="4">2.4.-.-</ecNumber>
    </submittedName>
</protein>
<proteinExistence type="predicted"/>
<organism evidence="4 5">
    <name type="scientific">Roseovarius aestuarii</name>
    <dbReference type="NCBI Taxonomy" id="475083"/>
    <lineage>
        <taxon>Bacteria</taxon>
        <taxon>Pseudomonadati</taxon>
        <taxon>Pseudomonadota</taxon>
        <taxon>Alphaproteobacteria</taxon>
        <taxon>Rhodobacterales</taxon>
        <taxon>Roseobacteraceae</taxon>
        <taxon>Roseovarius</taxon>
    </lineage>
</organism>
<evidence type="ECO:0000259" key="2">
    <source>
        <dbReference type="Pfam" id="PF00535"/>
    </source>
</evidence>